<evidence type="ECO:0000313" key="1">
    <source>
        <dbReference type="EMBL" id="KAI0068956.1"/>
    </source>
</evidence>
<protein>
    <submittedName>
        <fullName evidence="1">Uncharacterized protein</fullName>
    </submittedName>
</protein>
<dbReference type="Proteomes" id="UP000814140">
    <property type="component" value="Unassembled WGS sequence"/>
</dbReference>
<evidence type="ECO:0000313" key="2">
    <source>
        <dbReference type="Proteomes" id="UP000814140"/>
    </source>
</evidence>
<reference evidence="1" key="2">
    <citation type="journal article" date="2022" name="New Phytol.">
        <title>Evolutionary transition to the ectomycorrhizal habit in the genomes of a hyperdiverse lineage of mushroom-forming fungi.</title>
        <authorList>
            <person name="Looney B."/>
            <person name="Miyauchi S."/>
            <person name="Morin E."/>
            <person name="Drula E."/>
            <person name="Courty P.E."/>
            <person name="Kohler A."/>
            <person name="Kuo A."/>
            <person name="LaButti K."/>
            <person name="Pangilinan J."/>
            <person name="Lipzen A."/>
            <person name="Riley R."/>
            <person name="Andreopoulos W."/>
            <person name="He G."/>
            <person name="Johnson J."/>
            <person name="Nolan M."/>
            <person name="Tritt A."/>
            <person name="Barry K.W."/>
            <person name="Grigoriev I.V."/>
            <person name="Nagy L.G."/>
            <person name="Hibbett D."/>
            <person name="Henrissat B."/>
            <person name="Matheny P.B."/>
            <person name="Labbe J."/>
            <person name="Martin F.M."/>
        </authorList>
    </citation>
    <scope>NUCLEOTIDE SEQUENCE</scope>
    <source>
        <strain evidence="1">HHB10654</strain>
    </source>
</reference>
<name>A0ACB8TKJ1_9AGAM</name>
<gene>
    <name evidence="1" type="ORF">BV25DRAFT_68384</name>
</gene>
<reference evidence="1" key="1">
    <citation type="submission" date="2021-03" db="EMBL/GenBank/DDBJ databases">
        <authorList>
            <consortium name="DOE Joint Genome Institute"/>
            <person name="Ahrendt S."/>
            <person name="Looney B.P."/>
            <person name="Miyauchi S."/>
            <person name="Morin E."/>
            <person name="Drula E."/>
            <person name="Courty P.E."/>
            <person name="Chicoki N."/>
            <person name="Fauchery L."/>
            <person name="Kohler A."/>
            <person name="Kuo A."/>
            <person name="Labutti K."/>
            <person name="Pangilinan J."/>
            <person name="Lipzen A."/>
            <person name="Riley R."/>
            <person name="Andreopoulos W."/>
            <person name="He G."/>
            <person name="Johnson J."/>
            <person name="Barry K.W."/>
            <person name="Grigoriev I.V."/>
            <person name="Nagy L."/>
            <person name="Hibbett D."/>
            <person name="Henrissat B."/>
            <person name="Matheny P.B."/>
            <person name="Labbe J."/>
            <person name="Martin F."/>
        </authorList>
    </citation>
    <scope>NUCLEOTIDE SEQUENCE</scope>
    <source>
        <strain evidence="1">HHB10654</strain>
    </source>
</reference>
<sequence length="183" mass="19990">MYRRGAGVLSAHLRMAHSHLMGPCGFQSRALHVRATPETDDCAIPLGPTWSVDELLSSYTTPKISPSTLTHLHRLSALLPPEEGTPEHETLTRELEGLVQLVEAVKMAQFGQDKAGAHLGAKSDGRIWPENTGIDLAECAATGDREDALHQQQLLSHATRTMDGLYVVDSDRRSRSKSLQSDC</sequence>
<keyword evidence="2" id="KW-1185">Reference proteome</keyword>
<proteinExistence type="predicted"/>
<comment type="caution">
    <text evidence="1">The sequence shown here is derived from an EMBL/GenBank/DDBJ whole genome shotgun (WGS) entry which is preliminary data.</text>
</comment>
<dbReference type="EMBL" id="MU277187">
    <property type="protein sequence ID" value="KAI0068956.1"/>
    <property type="molecule type" value="Genomic_DNA"/>
</dbReference>
<accession>A0ACB8TKJ1</accession>
<organism evidence="1 2">
    <name type="scientific">Artomyces pyxidatus</name>
    <dbReference type="NCBI Taxonomy" id="48021"/>
    <lineage>
        <taxon>Eukaryota</taxon>
        <taxon>Fungi</taxon>
        <taxon>Dikarya</taxon>
        <taxon>Basidiomycota</taxon>
        <taxon>Agaricomycotina</taxon>
        <taxon>Agaricomycetes</taxon>
        <taxon>Russulales</taxon>
        <taxon>Auriscalpiaceae</taxon>
        <taxon>Artomyces</taxon>
    </lineage>
</organism>